<keyword evidence="1" id="KW-0472">Membrane</keyword>
<keyword evidence="3" id="KW-1185">Reference proteome</keyword>
<protein>
    <submittedName>
        <fullName evidence="2">Uncharacterized protein</fullName>
    </submittedName>
</protein>
<dbReference type="Proteomes" id="UP000219439">
    <property type="component" value="Unassembled WGS sequence"/>
</dbReference>
<proteinExistence type="predicted"/>
<dbReference type="EMBL" id="OBEL01000006">
    <property type="protein sequence ID" value="SNZ21084.1"/>
    <property type="molecule type" value="Genomic_DNA"/>
</dbReference>
<name>A0A285PH95_9HYPH</name>
<keyword evidence="1" id="KW-1133">Transmembrane helix</keyword>
<accession>A0A285PH95</accession>
<evidence type="ECO:0000256" key="1">
    <source>
        <dbReference type="SAM" id="Phobius"/>
    </source>
</evidence>
<sequence>MQRKMRKLVIWSGLIMLIGIAAIIGVIVYKSVGNKKSASSAPALQSGPVTQILQSGERVVSMSSDNGYVYVLIEGKGVQSVLQLDGESMAVIKRVQFIPQAQ</sequence>
<evidence type="ECO:0000313" key="2">
    <source>
        <dbReference type="EMBL" id="SNZ21084.1"/>
    </source>
</evidence>
<organism evidence="2 3">
    <name type="scientific">Cohaesibacter gelatinilyticus</name>
    <dbReference type="NCBI Taxonomy" id="372072"/>
    <lineage>
        <taxon>Bacteria</taxon>
        <taxon>Pseudomonadati</taxon>
        <taxon>Pseudomonadota</taxon>
        <taxon>Alphaproteobacteria</taxon>
        <taxon>Hyphomicrobiales</taxon>
        <taxon>Cohaesibacteraceae</taxon>
    </lineage>
</organism>
<keyword evidence="1" id="KW-0812">Transmembrane</keyword>
<feature type="transmembrane region" description="Helical" evidence="1">
    <location>
        <begin position="9"/>
        <end position="29"/>
    </location>
</feature>
<gene>
    <name evidence="2" type="ORF">SAMN06265368_4199</name>
</gene>
<reference evidence="2 3" key="1">
    <citation type="submission" date="2017-09" db="EMBL/GenBank/DDBJ databases">
        <authorList>
            <person name="Ehlers B."/>
            <person name="Leendertz F.H."/>
        </authorList>
    </citation>
    <scope>NUCLEOTIDE SEQUENCE [LARGE SCALE GENOMIC DNA]</scope>
    <source>
        <strain evidence="2 3">DSM 18289</strain>
    </source>
</reference>
<evidence type="ECO:0000313" key="3">
    <source>
        <dbReference type="Proteomes" id="UP000219439"/>
    </source>
</evidence>
<dbReference type="AlphaFoldDB" id="A0A285PH95"/>